<evidence type="ECO:0000256" key="8">
    <source>
        <dbReference type="ARBA" id="ARBA00022840"/>
    </source>
</evidence>
<evidence type="ECO:0000256" key="11">
    <source>
        <dbReference type="ARBA" id="ARBA00048258"/>
    </source>
</evidence>
<organism evidence="12 13">
    <name type="scientific">Heterodera schachtii</name>
    <name type="common">Sugarbeet cyst nematode worm</name>
    <name type="synonym">Tylenchus schachtii</name>
    <dbReference type="NCBI Taxonomy" id="97005"/>
    <lineage>
        <taxon>Eukaryota</taxon>
        <taxon>Metazoa</taxon>
        <taxon>Ecdysozoa</taxon>
        <taxon>Nematoda</taxon>
        <taxon>Chromadorea</taxon>
        <taxon>Rhabditida</taxon>
        <taxon>Tylenchina</taxon>
        <taxon>Tylenchomorpha</taxon>
        <taxon>Tylenchoidea</taxon>
        <taxon>Heteroderidae</taxon>
        <taxon>Heteroderinae</taxon>
        <taxon>Heterodera</taxon>
    </lineage>
</organism>
<dbReference type="Gene3D" id="3.30.1300.10">
    <property type="entry name" value="Pantoate-beta-alanine ligase, C-terminal domain"/>
    <property type="match status" value="1"/>
</dbReference>
<dbReference type="GO" id="GO:0004592">
    <property type="term" value="F:pantoate-beta-alanine ligase activity"/>
    <property type="evidence" value="ECO:0007669"/>
    <property type="project" value="UniProtKB-EC"/>
</dbReference>
<comment type="similarity">
    <text evidence="2">Belongs to the pantothenate synthetase family.</text>
</comment>
<proteinExistence type="inferred from homology"/>
<dbReference type="HAMAP" id="MF_00158">
    <property type="entry name" value="PanC"/>
    <property type="match status" value="1"/>
</dbReference>
<dbReference type="NCBIfam" id="TIGR00018">
    <property type="entry name" value="panC"/>
    <property type="match status" value="1"/>
</dbReference>
<evidence type="ECO:0000256" key="6">
    <source>
        <dbReference type="ARBA" id="ARBA00022655"/>
    </source>
</evidence>
<accession>A0ABD2JAT7</accession>
<dbReference type="PANTHER" id="PTHR21299">
    <property type="entry name" value="CYTIDYLATE KINASE/PANTOATE-BETA-ALANINE LIGASE"/>
    <property type="match status" value="1"/>
</dbReference>
<dbReference type="InterPro" id="IPR042176">
    <property type="entry name" value="Pantoate_ligase_C"/>
</dbReference>
<evidence type="ECO:0000256" key="4">
    <source>
        <dbReference type="ARBA" id="ARBA00015647"/>
    </source>
</evidence>
<dbReference type="EMBL" id="JBICCN010000175">
    <property type="protein sequence ID" value="KAL3087687.1"/>
    <property type="molecule type" value="Genomic_DNA"/>
</dbReference>
<evidence type="ECO:0000256" key="2">
    <source>
        <dbReference type="ARBA" id="ARBA00009256"/>
    </source>
</evidence>
<comment type="catalytic activity">
    <reaction evidence="11">
        <text>(R)-pantoate + beta-alanine + ATP = (R)-pantothenate + AMP + diphosphate + H(+)</text>
        <dbReference type="Rhea" id="RHEA:10912"/>
        <dbReference type="ChEBI" id="CHEBI:15378"/>
        <dbReference type="ChEBI" id="CHEBI:15980"/>
        <dbReference type="ChEBI" id="CHEBI:29032"/>
        <dbReference type="ChEBI" id="CHEBI:30616"/>
        <dbReference type="ChEBI" id="CHEBI:33019"/>
        <dbReference type="ChEBI" id="CHEBI:57966"/>
        <dbReference type="ChEBI" id="CHEBI:456215"/>
        <dbReference type="EC" id="6.3.2.1"/>
    </reaction>
</comment>
<dbReference type="EC" id="6.3.2.1" evidence="3"/>
<keyword evidence="6" id="KW-0566">Pantothenate biosynthesis</keyword>
<evidence type="ECO:0000256" key="7">
    <source>
        <dbReference type="ARBA" id="ARBA00022741"/>
    </source>
</evidence>
<dbReference type="PANTHER" id="PTHR21299:SF1">
    <property type="entry name" value="PANTOATE--BETA-ALANINE LIGASE"/>
    <property type="match status" value="1"/>
</dbReference>
<evidence type="ECO:0000313" key="12">
    <source>
        <dbReference type="EMBL" id="KAL3087687.1"/>
    </source>
</evidence>
<sequence>MSTSSKLTVINTIATMRQFVREHRKQNANVCVALVPTMGALHQGHLRLAHQARQCHNDEEKSGTTDQCASPPLVIVSIFVNPLQFGPNEDYERYPRTLEADLAKLEGVADCAFVPNAMEMFGEEKQPLKHQDEEDGIGIKSGRIGRILEGVTRPQYHDGMLLHVAKLFNIVQPDSAFFGKKDAQQLFAIQQITAVMNFPVHVVPVETERDPDGLALSSRNQYLSAEERRRALCLYNMLVAARNAATNGAGLASVAAQAHQMLAQAEKQDGIKTDYFAVVDPDTFSPLEGDKMEQFKGKALLLVAIFMGRTRLVDNMENVCWRNVRVFAYKLVCEMSIFGICFRCVIID</sequence>
<evidence type="ECO:0000256" key="1">
    <source>
        <dbReference type="ARBA" id="ARBA00004990"/>
    </source>
</evidence>
<keyword evidence="8" id="KW-0067">ATP-binding</keyword>
<evidence type="ECO:0000256" key="3">
    <source>
        <dbReference type="ARBA" id="ARBA00012219"/>
    </source>
</evidence>
<dbReference type="SUPFAM" id="SSF52374">
    <property type="entry name" value="Nucleotidylyl transferase"/>
    <property type="match status" value="1"/>
</dbReference>
<dbReference type="Gene3D" id="3.40.50.620">
    <property type="entry name" value="HUPs"/>
    <property type="match status" value="1"/>
</dbReference>
<evidence type="ECO:0000256" key="9">
    <source>
        <dbReference type="ARBA" id="ARBA00029902"/>
    </source>
</evidence>
<gene>
    <name evidence="12" type="ORF">niasHS_008665</name>
</gene>
<dbReference type="Pfam" id="PF02569">
    <property type="entry name" value="Pantoate_ligase"/>
    <property type="match status" value="1"/>
</dbReference>
<protein>
    <recommendedName>
        <fullName evidence="4">Pantoate--beta-alanine ligase</fullName>
        <ecNumber evidence="3">6.3.2.1</ecNumber>
    </recommendedName>
    <alternativeName>
        <fullName evidence="10">Pantoate-activating enzyme</fullName>
    </alternativeName>
    <alternativeName>
        <fullName evidence="9">Pantothenate synthetase</fullName>
    </alternativeName>
</protein>
<dbReference type="InterPro" id="IPR014729">
    <property type="entry name" value="Rossmann-like_a/b/a_fold"/>
</dbReference>
<keyword evidence="5" id="KW-0436">Ligase</keyword>
<dbReference type="AlphaFoldDB" id="A0ABD2JAT7"/>
<evidence type="ECO:0000313" key="13">
    <source>
        <dbReference type="Proteomes" id="UP001620645"/>
    </source>
</evidence>
<dbReference type="InterPro" id="IPR003721">
    <property type="entry name" value="Pantoate_ligase"/>
</dbReference>
<reference evidence="12 13" key="1">
    <citation type="submission" date="2024-10" db="EMBL/GenBank/DDBJ databases">
        <authorList>
            <person name="Kim D."/>
        </authorList>
    </citation>
    <scope>NUCLEOTIDE SEQUENCE [LARGE SCALE GENOMIC DNA]</scope>
    <source>
        <strain evidence="12">Taebaek</strain>
    </source>
</reference>
<evidence type="ECO:0000256" key="5">
    <source>
        <dbReference type="ARBA" id="ARBA00022598"/>
    </source>
</evidence>
<dbReference type="GO" id="GO:0015940">
    <property type="term" value="P:pantothenate biosynthetic process"/>
    <property type="evidence" value="ECO:0007669"/>
    <property type="project" value="UniProtKB-KW"/>
</dbReference>
<dbReference type="GO" id="GO:0005524">
    <property type="term" value="F:ATP binding"/>
    <property type="evidence" value="ECO:0007669"/>
    <property type="project" value="UniProtKB-KW"/>
</dbReference>
<keyword evidence="13" id="KW-1185">Reference proteome</keyword>
<keyword evidence="7" id="KW-0547">Nucleotide-binding</keyword>
<dbReference type="Proteomes" id="UP001620645">
    <property type="component" value="Unassembled WGS sequence"/>
</dbReference>
<evidence type="ECO:0000256" key="10">
    <source>
        <dbReference type="ARBA" id="ARBA00032806"/>
    </source>
</evidence>
<dbReference type="CDD" id="cd00560">
    <property type="entry name" value="PanC"/>
    <property type="match status" value="1"/>
</dbReference>
<comment type="caution">
    <text evidence="12">The sequence shown here is derived from an EMBL/GenBank/DDBJ whole genome shotgun (WGS) entry which is preliminary data.</text>
</comment>
<name>A0ABD2JAT7_HETSC</name>
<comment type="pathway">
    <text evidence="1">Cofactor biosynthesis; (R)-pantothenate biosynthesis; (R)-pantothenate from (R)-pantoate and beta-alanine: step 1/1.</text>
</comment>